<name>A0A2P1P7L3_9RICK</name>
<dbReference type="Gene3D" id="4.10.410.60">
    <property type="match status" value="1"/>
</dbReference>
<dbReference type="HAMAP" id="MF_00514">
    <property type="entry name" value="Ribosomal_bL35"/>
    <property type="match status" value="1"/>
</dbReference>
<comment type="similarity">
    <text evidence="1 5 6">Belongs to the bacterial ribosomal protein bL35 family.</text>
</comment>
<dbReference type="Proteomes" id="UP000241762">
    <property type="component" value="Chromosome"/>
</dbReference>
<dbReference type="GO" id="GO:0003735">
    <property type="term" value="F:structural constituent of ribosome"/>
    <property type="evidence" value="ECO:0007669"/>
    <property type="project" value="InterPro"/>
</dbReference>
<keyword evidence="9" id="KW-1185">Reference proteome</keyword>
<dbReference type="SUPFAM" id="SSF143034">
    <property type="entry name" value="L35p-like"/>
    <property type="match status" value="1"/>
</dbReference>
<dbReference type="OrthoDB" id="9804851at2"/>
<dbReference type="PRINTS" id="PR00064">
    <property type="entry name" value="RIBOSOMALL35"/>
</dbReference>
<feature type="region of interest" description="Disordered" evidence="7">
    <location>
        <begin position="1"/>
        <end position="41"/>
    </location>
</feature>
<dbReference type="GO" id="GO:0015934">
    <property type="term" value="C:large ribosomal subunit"/>
    <property type="evidence" value="ECO:0007669"/>
    <property type="project" value="TreeGrafter"/>
</dbReference>
<dbReference type="AlphaFoldDB" id="A0A2P1P7L3"/>
<evidence type="ECO:0000313" key="8">
    <source>
        <dbReference type="EMBL" id="AVP87254.1"/>
    </source>
</evidence>
<accession>A0A2P1P7L3</accession>
<proteinExistence type="inferred from homology"/>
<dbReference type="InterPro" id="IPR018265">
    <property type="entry name" value="Ribosomal_bL35_CS"/>
</dbReference>
<evidence type="ECO:0000256" key="2">
    <source>
        <dbReference type="ARBA" id="ARBA00022980"/>
    </source>
</evidence>
<sequence>MPKLKTNSSVKKRFEVRGNGSLKRSKSGNQHLARNKSTKQNYKGMALVQHQEEKNILKHFVPYSN</sequence>
<dbReference type="PROSITE" id="PS00936">
    <property type="entry name" value="RIBOSOMAL_L35"/>
    <property type="match status" value="1"/>
</dbReference>
<dbReference type="PANTHER" id="PTHR33343:SF1">
    <property type="entry name" value="LARGE RIBOSOMAL SUBUNIT PROTEIN BL35M"/>
    <property type="match status" value="1"/>
</dbReference>
<reference evidence="8 9" key="1">
    <citation type="submission" date="2018-03" db="EMBL/GenBank/DDBJ databases">
        <title>A gene transfer event suggests a long-term partnership between eustigmatophyte algae and a novel lineage of endosymbiotic bacteria.</title>
        <authorList>
            <person name="Yurchenko T."/>
            <person name="Sevcikova T."/>
            <person name="Pribyl P."/>
            <person name="El Karkouri K."/>
            <person name="Klimes V."/>
            <person name="Amaral R."/>
            <person name="Zbrankova V."/>
            <person name="Kim E."/>
            <person name="Raoult D."/>
            <person name="Santos L.M.A."/>
            <person name="Elias M."/>
        </authorList>
    </citation>
    <scope>NUCLEOTIDE SEQUENCE [LARGE SCALE GENOMIC DNA]</scope>
    <source>
        <strain evidence="8">CCALA 838</strain>
    </source>
</reference>
<dbReference type="InterPro" id="IPR021137">
    <property type="entry name" value="Ribosomal_bL35-like"/>
</dbReference>
<evidence type="ECO:0000256" key="5">
    <source>
        <dbReference type="HAMAP-Rule" id="MF_00514"/>
    </source>
</evidence>
<dbReference type="InterPro" id="IPR037229">
    <property type="entry name" value="Ribosomal_bL35_sf"/>
</dbReference>
<keyword evidence="3 5" id="KW-0687">Ribonucleoprotein</keyword>
<evidence type="ECO:0000256" key="4">
    <source>
        <dbReference type="ARBA" id="ARBA00071664"/>
    </source>
</evidence>
<evidence type="ECO:0000256" key="3">
    <source>
        <dbReference type="ARBA" id="ARBA00023274"/>
    </source>
</evidence>
<keyword evidence="2 5" id="KW-0689">Ribosomal protein</keyword>
<dbReference type="EMBL" id="CP027845">
    <property type="protein sequence ID" value="AVP87254.1"/>
    <property type="molecule type" value="Genomic_DNA"/>
</dbReference>
<organism evidence="8 9">
    <name type="scientific">Candidatus Phycorickettsia trachydisci</name>
    <dbReference type="NCBI Taxonomy" id="2115978"/>
    <lineage>
        <taxon>Bacteria</taxon>
        <taxon>Pseudomonadati</taxon>
        <taxon>Pseudomonadota</taxon>
        <taxon>Alphaproteobacteria</taxon>
        <taxon>Rickettsiales</taxon>
        <taxon>Rickettsiaceae</taxon>
        <taxon>Candidatus Phycorickettsia</taxon>
    </lineage>
</organism>
<evidence type="ECO:0000256" key="7">
    <source>
        <dbReference type="SAM" id="MobiDB-lite"/>
    </source>
</evidence>
<evidence type="ECO:0000256" key="1">
    <source>
        <dbReference type="ARBA" id="ARBA00006598"/>
    </source>
</evidence>
<protein>
    <recommendedName>
        <fullName evidence="4 5">Large ribosomal subunit protein bL35</fullName>
    </recommendedName>
</protein>
<dbReference type="RefSeq" id="WP_106874122.1">
    <property type="nucleotide sequence ID" value="NZ_CP027845.1"/>
</dbReference>
<evidence type="ECO:0000313" key="9">
    <source>
        <dbReference type="Proteomes" id="UP000241762"/>
    </source>
</evidence>
<dbReference type="Pfam" id="PF01632">
    <property type="entry name" value="Ribosomal_L35p"/>
    <property type="match status" value="1"/>
</dbReference>
<dbReference type="FunFam" id="4.10.410.60:FF:000001">
    <property type="entry name" value="50S ribosomal protein L35"/>
    <property type="match status" value="1"/>
</dbReference>
<dbReference type="InterPro" id="IPR001706">
    <property type="entry name" value="Ribosomal_bL35"/>
</dbReference>
<gene>
    <name evidence="5" type="primary">rpmI</name>
    <name evidence="8" type="ORF">phytr_2980</name>
</gene>
<dbReference type="KEGG" id="ptc:phytr_2980"/>
<dbReference type="GO" id="GO:0006412">
    <property type="term" value="P:translation"/>
    <property type="evidence" value="ECO:0007669"/>
    <property type="project" value="UniProtKB-UniRule"/>
</dbReference>
<dbReference type="NCBIfam" id="TIGR00001">
    <property type="entry name" value="rpmI_bact"/>
    <property type="match status" value="1"/>
</dbReference>
<evidence type="ECO:0000256" key="6">
    <source>
        <dbReference type="RuleBase" id="RU000568"/>
    </source>
</evidence>
<dbReference type="PANTHER" id="PTHR33343">
    <property type="entry name" value="54S RIBOSOMAL PROTEIN BL35M"/>
    <property type="match status" value="1"/>
</dbReference>